<evidence type="ECO:0000313" key="1">
    <source>
        <dbReference type="EMBL" id="KAK7678722.1"/>
    </source>
</evidence>
<dbReference type="EMBL" id="JASBNA010000068">
    <property type="protein sequence ID" value="KAK7678722.1"/>
    <property type="molecule type" value="Genomic_DNA"/>
</dbReference>
<proteinExistence type="predicted"/>
<organism evidence="1 2">
    <name type="scientific">Cerrena zonata</name>
    <dbReference type="NCBI Taxonomy" id="2478898"/>
    <lineage>
        <taxon>Eukaryota</taxon>
        <taxon>Fungi</taxon>
        <taxon>Dikarya</taxon>
        <taxon>Basidiomycota</taxon>
        <taxon>Agaricomycotina</taxon>
        <taxon>Agaricomycetes</taxon>
        <taxon>Polyporales</taxon>
        <taxon>Cerrenaceae</taxon>
        <taxon>Cerrena</taxon>
    </lineage>
</organism>
<gene>
    <name evidence="1" type="ORF">QCA50_018304</name>
</gene>
<comment type="caution">
    <text evidence="1">The sequence shown here is derived from an EMBL/GenBank/DDBJ whole genome shotgun (WGS) entry which is preliminary data.</text>
</comment>
<dbReference type="AlphaFoldDB" id="A0AAW0FHC0"/>
<dbReference type="Proteomes" id="UP001385951">
    <property type="component" value="Unassembled WGS sequence"/>
</dbReference>
<reference evidence="1 2" key="1">
    <citation type="submission" date="2022-09" db="EMBL/GenBank/DDBJ databases">
        <authorList>
            <person name="Palmer J.M."/>
        </authorList>
    </citation>
    <scope>NUCLEOTIDE SEQUENCE [LARGE SCALE GENOMIC DNA]</scope>
    <source>
        <strain evidence="1 2">DSM 7382</strain>
    </source>
</reference>
<evidence type="ECO:0000313" key="2">
    <source>
        <dbReference type="Proteomes" id="UP001385951"/>
    </source>
</evidence>
<keyword evidence="2" id="KW-1185">Reference proteome</keyword>
<protein>
    <submittedName>
        <fullName evidence="1">Uncharacterized protein</fullName>
    </submittedName>
</protein>
<sequence>MSICNLSPTREVDAHTGYRCRDSNTRKTKTIIDDGENKETSNPKRDYTYSSFPFIVRTPVSSLPLPRGRSVFSFRVKFMLIWGGLTLPPSVVRKPQVVFKLNTNHAPSSSWYCQLYYRHHASASFVTPISQGQLVGPGKLSSGGMPSQGDGDYYPAYGTMIFSQCFGLHV</sequence>
<name>A0AAW0FHC0_9APHY</name>
<accession>A0AAW0FHC0</accession>